<name>A0AAD4QJC0_9AGAM</name>
<sequence>MPDTDTEIVIRKRLHISGLTPAISFDDLFKRFGIFGSVTALDGLGKLDSLGQPRKFAYVTLETTNLNYRDVRGMNALSGSMWKGTRLRVGEAKPDFRERILLENASQEEEDTRPRKRRRLIHGVHVRYAQDMSLVTPDNVHQHPQWRVTPLGRLIRPMRLRPARPLGPPPDSLNSKNLLPKAKGKRKQRTSRAPPTRVRRQTIDPLRWGSTHLSGVFLDSWQAASVPSTLNTSGGETTEVEEVEILLNADAEQTATDIPASVDDDGDVNTPQPSSGDSPRNLSLRKKVPSGGSSAPRAMSSPHPASASAVSAEHTDLAVETAKTLELLNSMFGEANEDWGGAESVDSDLDLDLDAERVATNRVDPHVPKIRSAQSLPDTMDFEVVPAADRPIAQQEKAKSEKPTVERQAQVETAASRKNDPVRLPTKLKDLFAPREEEGEFFFPWQARSRAGHDEYFMLIVCHPYLYTRTLRFFFDRSPGPGLGARPGLGYEHGYGESAFPSSAPLPMPVDYHPDPTNAASTSATGADAHYDPQPSIRPYRFSSRKT</sequence>
<evidence type="ECO:0000256" key="1">
    <source>
        <dbReference type="ARBA" id="ARBA00022884"/>
    </source>
</evidence>
<dbReference type="PROSITE" id="PS50102">
    <property type="entry name" value="RRM"/>
    <property type="match status" value="1"/>
</dbReference>
<reference evidence="5" key="1">
    <citation type="journal article" date="2022" name="New Phytol.">
        <title>Evolutionary transition to the ectomycorrhizal habit in the genomes of a hyperdiverse lineage of mushroom-forming fungi.</title>
        <authorList>
            <person name="Looney B."/>
            <person name="Miyauchi S."/>
            <person name="Morin E."/>
            <person name="Drula E."/>
            <person name="Courty P.E."/>
            <person name="Kohler A."/>
            <person name="Kuo A."/>
            <person name="LaButti K."/>
            <person name="Pangilinan J."/>
            <person name="Lipzen A."/>
            <person name="Riley R."/>
            <person name="Andreopoulos W."/>
            <person name="He G."/>
            <person name="Johnson J."/>
            <person name="Nolan M."/>
            <person name="Tritt A."/>
            <person name="Barry K.W."/>
            <person name="Grigoriev I.V."/>
            <person name="Nagy L.G."/>
            <person name="Hibbett D."/>
            <person name="Henrissat B."/>
            <person name="Matheny P.B."/>
            <person name="Labbe J."/>
            <person name="Martin F.M."/>
        </authorList>
    </citation>
    <scope>NUCLEOTIDE SEQUENCE</scope>
    <source>
        <strain evidence="5">BPL690</strain>
    </source>
</reference>
<dbReference type="Gene3D" id="3.30.70.330">
    <property type="match status" value="1"/>
</dbReference>
<dbReference type="PANTHER" id="PTHR48029:SF1">
    <property type="entry name" value="NUCLEOLAR PROTEIN 8"/>
    <property type="match status" value="1"/>
</dbReference>
<dbReference type="InterPro" id="IPR000504">
    <property type="entry name" value="RRM_dom"/>
</dbReference>
<organism evidence="5 6">
    <name type="scientific">Multifurca ochricompacta</name>
    <dbReference type="NCBI Taxonomy" id="376703"/>
    <lineage>
        <taxon>Eukaryota</taxon>
        <taxon>Fungi</taxon>
        <taxon>Dikarya</taxon>
        <taxon>Basidiomycota</taxon>
        <taxon>Agaricomycotina</taxon>
        <taxon>Agaricomycetes</taxon>
        <taxon>Russulales</taxon>
        <taxon>Russulaceae</taxon>
        <taxon>Multifurca</taxon>
    </lineage>
</organism>
<dbReference type="GO" id="GO:0003723">
    <property type="term" value="F:RNA binding"/>
    <property type="evidence" value="ECO:0007669"/>
    <property type="project" value="UniProtKB-UniRule"/>
</dbReference>
<evidence type="ECO:0000256" key="2">
    <source>
        <dbReference type="PROSITE-ProRule" id="PRU00176"/>
    </source>
</evidence>
<dbReference type="SUPFAM" id="SSF54928">
    <property type="entry name" value="RNA-binding domain, RBD"/>
    <property type="match status" value="1"/>
</dbReference>
<keyword evidence="1 2" id="KW-0694">RNA-binding</keyword>
<feature type="compositionally biased region" description="Basic and acidic residues" evidence="3">
    <location>
        <begin position="396"/>
        <end position="405"/>
    </location>
</feature>
<feature type="region of interest" description="Disordered" evidence="3">
    <location>
        <begin position="394"/>
        <end position="422"/>
    </location>
</feature>
<keyword evidence="6" id="KW-1185">Reference proteome</keyword>
<proteinExistence type="predicted"/>
<protein>
    <recommendedName>
        <fullName evidence="4">RRM domain-containing protein</fullName>
    </recommendedName>
</protein>
<accession>A0AAD4QJC0</accession>
<feature type="region of interest" description="Disordered" evidence="3">
    <location>
        <begin position="505"/>
        <end position="547"/>
    </location>
</feature>
<evidence type="ECO:0000313" key="5">
    <source>
        <dbReference type="EMBL" id="KAI0294485.1"/>
    </source>
</evidence>
<gene>
    <name evidence="5" type="ORF">B0F90DRAFT_1927876</name>
</gene>
<feature type="compositionally biased region" description="Low complexity" evidence="3">
    <location>
        <begin position="293"/>
        <end position="312"/>
    </location>
</feature>
<dbReference type="Proteomes" id="UP001203297">
    <property type="component" value="Unassembled WGS sequence"/>
</dbReference>
<feature type="region of interest" description="Disordered" evidence="3">
    <location>
        <begin position="258"/>
        <end position="314"/>
    </location>
</feature>
<dbReference type="AlphaFoldDB" id="A0AAD4QJC0"/>
<dbReference type="InterPro" id="IPR012677">
    <property type="entry name" value="Nucleotide-bd_a/b_plait_sf"/>
</dbReference>
<evidence type="ECO:0000256" key="3">
    <source>
        <dbReference type="SAM" id="MobiDB-lite"/>
    </source>
</evidence>
<feature type="region of interest" description="Disordered" evidence="3">
    <location>
        <begin position="160"/>
        <end position="205"/>
    </location>
</feature>
<feature type="domain" description="RRM" evidence="4">
    <location>
        <begin position="12"/>
        <end position="94"/>
    </location>
</feature>
<dbReference type="InterPro" id="IPR035979">
    <property type="entry name" value="RBD_domain_sf"/>
</dbReference>
<evidence type="ECO:0000313" key="6">
    <source>
        <dbReference type="Proteomes" id="UP001203297"/>
    </source>
</evidence>
<feature type="compositionally biased region" description="Polar residues" evidence="3">
    <location>
        <begin position="269"/>
        <end position="281"/>
    </location>
</feature>
<comment type="caution">
    <text evidence="5">The sequence shown here is derived from an EMBL/GenBank/DDBJ whole genome shotgun (WGS) entry which is preliminary data.</text>
</comment>
<evidence type="ECO:0000259" key="4">
    <source>
        <dbReference type="PROSITE" id="PS50102"/>
    </source>
</evidence>
<dbReference type="PANTHER" id="PTHR48029">
    <property type="entry name" value="NUCLEOLAR PROTEIN 8"/>
    <property type="match status" value="1"/>
</dbReference>
<dbReference type="EMBL" id="WTXG01000073">
    <property type="protein sequence ID" value="KAI0294485.1"/>
    <property type="molecule type" value="Genomic_DNA"/>
</dbReference>